<reference evidence="1" key="1">
    <citation type="submission" date="2018-05" db="EMBL/GenBank/DDBJ databases">
        <authorList>
            <person name="Lanie J.A."/>
            <person name="Ng W.-L."/>
            <person name="Kazmierczak K.M."/>
            <person name="Andrzejewski T.M."/>
            <person name="Davidsen T.M."/>
            <person name="Wayne K.J."/>
            <person name="Tettelin H."/>
            <person name="Glass J.I."/>
            <person name="Rusch D."/>
            <person name="Podicherti R."/>
            <person name="Tsui H.-C.T."/>
            <person name="Winkler M.E."/>
        </authorList>
    </citation>
    <scope>NUCLEOTIDE SEQUENCE</scope>
</reference>
<dbReference type="AlphaFoldDB" id="A0A382QV43"/>
<protein>
    <submittedName>
        <fullName evidence="1">Uncharacterized protein</fullName>
    </submittedName>
</protein>
<accession>A0A382QV43</accession>
<gene>
    <name evidence="1" type="ORF">METZ01_LOCUS342180</name>
</gene>
<evidence type="ECO:0000313" key="1">
    <source>
        <dbReference type="EMBL" id="SVC89326.1"/>
    </source>
</evidence>
<name>A0A382QV43_9ZZZZ</name>
<proteinExistence type="predicted"/>
<dbReference type="EMBL" id="UINC01117119">
    <property type="protein sequence ID" value="SVC89326.1"/>
    <property type="molecule type" value="Genomic_DNA"/>
</dbReference>
<sequence length="97" mass="10637">MHRIIAEAVFVALYLLTGTACALNESSTVHSREVTGHSTARYTIQPIKSADARPSNSCTRKMVASIRKIPKEIGFSFIKSHGGVSNNKMLYCQNKPV</sequence>
<organism evidence="1">
    <name type="scientific">marine metagenome</name>
    <dbReference type="NCBI Taxonomy" id="408172"/>
    <lineage>
        <taxon>unclassified sequences</taxon>
        <taxon>metagenomes</taxon>
        <taxon>ecological metagenomes</taxon>
    </lineage>
</organism>
<dbReference type="PROSITE" id="PS51257">
    <property type="entry name" value="PROKAR_LIPOPROTEIN"/>
    <property type="match status" value="1"/>
</dbReference>